<dbReference type="Proteomes" id="UP000239156">
    <property type="component" value="Unassembled WGS sequence"/>
</dbReference>
<accession>A0A2S4VTU3</accession>
<evidence type="ECO:0000313" key="2">
    <source>
        <dbReference type="Proteomes" id="UP000239156"/>
    </source>
</evidence>
<name>A0A2S4VTU3_9BASI</name>
<dbReference type="AlphaFoldDB" id="A0A2S4VTU3"/>
<sequence length="98" mass="11325">MRNFTVISRDVGSTAGGLWEELPGYDAGRIGFTKLLNWETMERQSVFRVSCRAHFIREQKMWDAARDREKEEEDFLANIIAKMVLMIGKLIGKHSNGY</sequence>
<dbReference type="EMBL" id="PKSL01000028">
    <property type="protein sequence ID" value="POW12919.1"/>
    <property type="molecule type" value="Genomic_DNA"/>
</dbReference>
<gene>
    <name evidence="1" type="ORF">PSTT_04168</name>
</gene>
<organism evidence="1 2">
    <name type="scientific">Puccinia striiformis</name>
    <dbReference type="NCBI Taxonomy" id="27350"/>
    <lineage>
        <taxon>Eukaryota</taxon>
        <taxon>Fungi</taxon>
        <taxon>Dikarya</taxon>
        <taxon>Basidiomycota</taxon>
        <taxon>Pucciniomycotina</taxon>
        <taxon>Pucciniomycetes</taxon>
        <taxon>Pucciniales</taxon>
        <taxon>Pucciniaceae</taxon>
        <taxon>Puccinia</taxon>
    </lineage>
</organism>
<proteinExistence type="predicted"/>
<evidence type="ECO:0000313" key="1">
    <source>
        <dbReference type="EMBL" id="POW12919.1"/>
    </source>
</evidence>
<feature type="non-terminal residue" evidence="1">
    <location>
        <position position="98"/>
    </location>
</feature>
<reference evidence="1" key="1">
    <citation type="submission" date="2017-12" db="EMBL/GenBank/DDBJ databases">
        <title>Gene loss provides genomic basis for host adaptation in cereal stripe rust fungi.</title>
        <authorList>
            <person name="Xia C."/>
        </authorList>
    </citation>
    <scope>NUCLEOTIDE SEQUENCE [LARGE SCALE GENOMIC DNA]</scope>
    <source>
        <strain evidence="1">93-210</strain>
    </source>
</reference>
<keyword evidence="2" id="KW-1185">Reference proteome</keyword>
<comment type="caution">
    <text evidence="1">The sequence shown here is derived from an EMBL/GenBank/DDBJ whole genome shotgun (WGS) entry which is preliminary data.</text>
</comment>
<dbReference type="VEuPathDB" id="FungiDB:PSTT_04168"/>
<protein>
    <submittedName>
        <fullName evidence="1">Uncharacterized protein</fullName>
    </submittedName>
</protein>